<feature type="transmembrane region" description="Helical" evidence="1">
    <location>
        <begin position="184"/>
        <end position="207"/>
    </location>
</feature>
<protein>
    <recommendedName>
        <fullName evidence="4">DUF1345 domain-containing protein</fullName>
    </recommendedName>
</protein>
<gene>
    <name evidence="2" type="ORF">PA7_21020</name>
</gene>
<dbReference type="EMBL" id="BJVI01000017">
    <property type="protein sequence ID" value="GEL18265.1"/>
    <property type="molecule type" value="Genomic_DNA"/>
</dbReference>
<evidence type="ECO:0000313" key="3">
    <source>
        <dbReference type="Proteomes" id="UP000321328"/>
    </source>
</evidence>
<reference evidence="2 3" key="1">
    <citation type="submission" date="2019-07" db="EMBL/GenBank/DDBJ databases">
        <title>Whole genome shotgun sequence of Pseudonocardia asaccharolytica NBRC 16224.</title>
        <authorList>
            <person name="Hosoyama A."/>
            <person name="Uohara A."/>
            <person name="Ohji S."/>
            <person name="Ichikawa N."/>
        </authorList>
    </citation>
    <scope>NUCLEOTIDE SEQUENCE [LARGE SCALE GENOMIC DNA]</scope>
    <source>
        <strain evidence="2 3">NBRC 16224</strain>
    </source>
</reference>
<evidence type="ECO:0000256" key="1">
    <source>
        <dbReference type="SAM" id="Phobius"/>
    </source>
</evidence>
<keyword evidence="3" id="KW-1185">Reference proteome</keyword>
<name>A0A511D0E0_9PSEU</name>
<dbReference type="AlphaFoldDB" id="A0A511D0E0"/>
<feature type="transmembrane region" description="Helical" evidence="1">
    <location>
        <begin position="72"/>
        <end position="91"/>
    </location>
</feature>
<feature type="transmembrane region" description="Helical" evidence="1">
    <location>
        <begin position="111"/>
        <end position="132"/>
    </location>
</feature>
<sequence length="216" mass="24438">MLGVMLQLGLVVLGLTFIFITEDHETAVLQLLSWCLLGSIYWVAIVVSLSLSTRRPSDDVESFGARFEASRVSRAIATVATFLSSAMGLGAASELIVLRNEPQWQGAIEFIAVWAMVLSWGLFHWGYAQIYYHRYYASSRRRPLEFPLTPEPRWTDFVYFSFTNGTNFSVSDVVVVDSRMRWTVIWHTTFSFFLNALIIVLTVNTIMSGDVLTITT</sequence>
<evidence type="ECO:0000313" key="2">
    <source>
        <dbReference type="EMBL" id="GEL18265.1"/>
    </source>
</evidence>
<feature type="transmembrane region" description="Helical" evidence="1">
    <location>
        <begin position="31"/>
        <end position="51"/>
    </location>
</feature>
<dbReference type="Pfam" id="PF07077">
    <property type="entry name" value="DUF1345"/>
    <property type="match status" value="1"/>
</dbReference>
<proteinExistence type="predicted"/>
<evidence type="ECO:0008006" key="4">
    <source>
        <dbReference type="Google" id="ProtNLM"/>
    </source>
</evidence>
<dbReference type="Proteomes" id="UP000321328">
    <property type="component" value="Unassembled WGS sequence"/>
</dbReference>
<accession>A0A511D0E0</accession>
<keyword evidence="1" id="KW-0472">Membrane</keyword>
<comment type="caution">
    <text evidence="2">The sequence shown here is derived from an EMBL/GenBank/DDBJ whole genome shotgun (WGS) entry which is preliminary data.</text>
</comment>
<keyword evidence="1" id="KW-1133">Transmembrane helix</keyword>
<dbReference type="InterPro" id="IPR009781">
    <property type="entry name" value="DUF1345"/>
</dbReference>
<keyword evidence="1" id="KW-0812">Transmembrane</keyword>
<organism evidence="2 3">
    <name type="scientific">Pseudonocardia asaccharolytica DSM 44247 = NBRC 16224</name>
    <dbReference type="NCBI Taxonomy" id="1123024"/>
    <lineage>
        <taxon>Bacteria</taxon>
        <taxon>Bacillati</taxon>
        <taxon>Actinomycetota</taxon>
        <taxon>Actinomycetes</taxon>
        <taxon>Pseudonocardiales</taxon>
        <taxon>Pseudonocardiaceae</taxon>
        <taxon>Pseudonocardia</taxon>
    </lineage>
</organism>